<dbReference type="EMBL" id="BQNB010021495">
    <property type="protein sequence ID" value="GJU06990.1"/>
    <property type="molecule type" value="Genomic_DNA"/>
</dbReference>
<organism evidence="2 3">
    <name type="scientific">Tanacetum coccineum</name>
    <dbReference type="NCBI Taxonomy" id="301880"/>
    <lineage>
        <taxon>Eukaryota</taxon>
        <taxon>Viridiplantae</taxon>
        <taxon>Streptophyta</taxon>
        <taxon>Embryophyta</taxon>
        <taxon>Tracheophyta</taxon>
        <taxon>Spermatophyta</taxon>
        <taxon>Magnoliopsida</taxon>
        <taxon>eudicotyledons</taxon>
        <taxon>Gunneridae</taxon>
        <taxon>Pentapetalae</taxon>
        <taxon>asterids</taxon>
        <taxon>campanulids</taxon>
        <taxon>Asterales</taxon>
        <taxon>Asteraceae</taxon>
        <taxon>Asteroideae</taxon>
        <taxon>Anthemideae</taxon>
        <taxon>Anthemidinae</taxon>
        <taxon>Tanacetum</taxon>
    </lineage>
</organism>
<feature type="compositionally biased region" description="Acidic residues" evidence="1">
    <location>
        <begin position="141"/>
        <end position="155"/>
    </location>
</feature>
<keyword evidence="3" id="KW-1185">Reference proteome</keyword>
<feature type="compositionally biased region" description="Acidic residues" evidence="1">
    <location>
        <begin position="125"/>
        <end position="134"/>
    </location>
</feature>
<feature type="compositionally biased region" description="Pro residues" evidence="1">
    <location>
        <begin position="51"/>
        <end position="72"/>
    </location>
</feature>
<sequence>MSSASSVVTYTSVYTDSEPGRAFWGADDEEISEGGIPRVIVLGYDGLPMQPVAPPSPDYIPGPEDPQTPPVPQDEDEPEDQPLPPVDSPTTESPGYVTESDPEEDLEEYEDDETEDGPVDYPMDGGDDGDDDDGDSSRDDANDEDEDEDEEEEEEHLAPVDSAIIASISLPPEAEVERLLAMTTPSPSPPISLSPPFAGERLARHSGYHSLRIASTQALIDAVTAALPSPPLLPLPPSLYIPPPVDRKDDIPESEQPPRKRLCLSTLGYKYEIGESSTARPTRGRVIDYGFVSIVDAEERVTELAELHEHDTQDLYALLEDAQDKEEAYTSREAWAHLIGLSQATHQELSTYRDHVYTHETHLQAYQTQLQLHGTLIQTQHLVHETRFQMQQAEIAGLRETDRRRQAQMVETLRVMRDKRREMDDMQTELLALRG</sequence>
<dbReference type="Proteomes" id="UP001151760">
    <property type="component" value="Unassembled WGS sequence"/>
</dbReference>
<protein>
    <submittedName>
        <fullName evidence="2">Uncharacterized protein</fullName>
    </submittedName>
</protein>
<gene>
    <name evidence="2" type="ORF">Tco_1123420</name>
</gene>
<reference evidence="2" key="2">
    <citation type="submission" date="2022-01" db="EMBL/GenBank/DDBJ databases">
        <authorList>
            <person name="Yamashiro T."/>
            <person name="Shiraishi A."/>
            <person name="Satake H."/>
            <person name="Nakayama K."/>
        </authorList>
    </citation>
    <scope>NUCLEOTIDE SEQUENCE</scope>
</reference>
<comment type="caution">
    <text evidence="2">The sequence shown here is derived from an EMBL/GenBank/DDBJ whole genome shotgun (WGS) entry which is preliminary data.</text>
</comment>
<evidence type="ECO:0000313" key="2">
    <source>
        <dbReference type="EMBL" id="GJU06990.1"/>
    </source>
</evidence>
<name>A0ABQ5J3B4_9ASTR</name>
<feature type="compositionally biased region" description="Low complexity" evidence="1">
    <location>
        <begin position="1"/>
        <end position="17"/>
    </location>
</feature>
<evidence type="ECO:0000256" key="1">
    <source>
        <dbReference type="SAM" id="MobiDB-lite"/>
    </source>
</evidence>
<proteinExistence type="predicted"/>
<reference evidence="2" key="1">
    <citation type="journal article" date="2022" name="Int. J. Mol. Sci.">
        <title>Draft Genome of Tanacetum Coccineum: Genomic Comparison of Closely Related Tanacetum-Family Plants.</title>
        <authorList>
            <person name="Yamashiro T."/>
            <person name="Shiraishi A."/>
            <person name="Nakayama K."/>
            <person name="Satake H."/>
        </authorList>
    </citation>
    <scope>NUCLEOTIDE SEQUENCE</scope>
</reference>
<feature type="region of interest" description="Disordered" evidence="1">
    <location>
        <begin position="46"/>
        <end position="162"/>
    </location>
</feature>
<evidence type="ECO:0000313" key="3">
    <source>
        <dbReference type="Proteomes" id="UP001151760"/>
    </source>
</evidence>
<feature type="compositionally biased region" description="Acidic residues" evidence="1">
    <location>
        <begin position="100"/>
        <end position="118"/>
    </location>
</feature>
<feature type="region of interest" description="Disordered" evidence="1">
    <location>
        <begin position="1"/>
        <end position="26"/>
    </location>
</feature>
<accession>A0ABQ5J3B4</accession>